<evidence type="ECO:0000313" key="2">
    <source>
        <dbReference type="EMBL" id="VDN14933.1"/>
    </source>
</evidence>
<keyword evidence="3" id="KW-1185">Reference proteome</keyword>
<organism evidence="2 3">
    <name type="scientific">Dibothriocephalus latus</name>
    <name type="common">Fish tapeworm</name>
    <name type="synonym">Diphyllobothrium latum</name>
    <dbReference type="NCBI Taxonomy" id="60516"/>
    <lineage>
        <taxon>Eukaryota</taxon>
        <taxon>Metazoa</taxon>
        <taxon>Spiralia</taxon>
        <taxon>Lophotrochozoa</taxon>
        <taxon>Platyhelminthes</taxon>
        <taxon>Cestoda</taxon>
        <taxon>Eucestoda</taxon>
        <taxon>Diphyllobothriidea</taxon>
        <taxon>Diphyllobothriidae</taxon>
        <taxon>Dibothriocephalus</taxon>
    </lineage>
</organism>
<proteinExistence type="predicted"/>
<protein>
    <recommendedName>
        <fullName evidence="1">WSC domain-containing protein</fullName>
    </recommendedName>
</protein>
<evidence type="ECO:0000259" key="1">
    <source>
        <dbReference type="PROSITE" id="PS51212"/>
    </source>
</evidence>
<dbReference type="PROSITE" id="PS51212">
    <property type="entry name" value="WSC"/>
    <property type="match status" value="1"/>
</dbReference>
<dbReference type="EMBL" id="UYRU01060831">
    <property type="protein sequence ID" value="VDN14933.1"/>
    <property type="molecule type" value="Genomic_DNA"/>
</dbReference>
<dbReference type="Proteomes" id="UP000281553">
    <property type="component" value="Unassembled WGS sequence"/>
</dbReference>
<dbReference type="AlphaFoldDB" id="A0A3P7LV74"/>
<sequence length="270" mass="29809">MTIPRFLPQSSQGFLAMFARRKKFVLLFLFAFAIINVSLICLLDRHHTSSPSSVAAPLTSCQDLIIAQKHDGSFRRIHHLTNSCPLQAGMNKPPTKLGCFAHNPTKPPLSAVHYTSPQNNSPAFCVASCRSAGFAYAGLQGSVHCWCDRTLPSSSSSPLTPEHCHLPCPATLPSQAADRPSCGAALAVDVYNTGAAERIYKTLTSSHVDAWQLDETNDVSIVYVLVFTGRSWRHIQRSFRLLYHSSNYYYVHVDKVSTFLFISNNHGLNT</sequence>
<name>A0A3P7LV74_DIBLA</name>
<dbReference type="InterPro" id="IPR002889">
    <property type="entry name" value="WSC_carb-bd"/>
</dbReference>
<dbReference type="Pfam" id="PF01822">
    <property type="entry name" value="WSC"/>
    <property type="match status" value="1"/>
</dbReference>
<feature type="domain" description="WSC" evidence="1">
    <location>
        <begin position="93"/>
        <end position="194"/>
    </location>
</feature>
<reference evidence="2 3" key="1">
    <citation type="submission" date="2018-11" db="EMBL/GenBank/DDBJ databases">
        <authorList>
            <consortium name="Pathogen Informatics"/>
        </authorList>
    </citation>
    <scope>NUCLEOTIDE SEQUENCE [LARGE SCALE GENOMIC DNA]</scope>
</reference>
<gene>
    <name evidence="2" type="ORF">DILT_LOCUS10764</name>
</gene>
<evidence type="ECO:0000313" key="3">
    <source>
        <dbReference type="Proteomes" id="UP000281553"/>
    </source>
</evidence>
<dbReference type="SMART" id="SM00321">
    <property type="entry name" value="WSC"/>
    <property type="match status" value="1"/>
</dbReference>
<accession>A0A3P7LV74</accession>
<dbReference type="OrthoDB" id="2019572at2759"/>